<evidence type="ECO:0000313" key="2">
    <source>
        <dbReference type="EMBL" id="RRT55164.1"/>
    </source>
</evidence>
<reference evidence="2 3" key="1">
    <citation type="journal article" date="2014" name="Agronomy (Basel)">
        <title>A Draft Genome Sequence for Ensete ventricosum, the Drought-Tolerant Tree Against Hunger.</title>
        <authorList>
            <person name="Harrison J."/>
            <person name="Moore K.A."/>
            <person name="Paszkiewicz K."/>
            <person name="Jones T."/>
            <person name="Grant M."/>
            <person name="Ambacheew D."/>
            <person name="Muzemil S."/>
            <person name="Studholme D.J."/>
        </authorList>
    </citation>
    <scope>NUCLEOTIDE SEQUENCE [LARGE SCALE GENOMIC DNA]</scope>
</reference>
<dbReference type="Proteomes" id="UP000287651">
    <property type="component" value="Unassembled WGS sequence"/>
</dbReference>
<proteinExistence type="predicted"/>
<name>A0A426YTW8_ENSVE</name>
<protein>
    <submittedName>
        <fullName evidence="2">Uncharacterized protein</fullName>
    </submittedName>
</protein>
<comment type="caution">
    <text evidence="2">The sequence shown here is derived from an EMBL/GenBank/DDBJ whole genome shotgun (WGS) entry which is preliminary data.</text>
</comment>
<accession>A0A426YTW8</accession>
<organism evidence="2 3">
    <name type="scientific">Ensete ventricosum</name>
    <name type="common">Abyssinian banana</name>
    <name type="synonym">Musa ensete</name>
    <dbReference type="NCBI Taxonomy" id="4639"/>
    <lineage>
        <taxon>Eukaryota</taxon>
        <taxon>Viridiplantae</taxon>
        <taxon>Streptophyta</taxon>
        <taxon>Embryophyta</taxon>
        <taxon>Tracheophyta</taxon>
        <taxon>Spermatophyta</taxon>
        <taxon>Magnoliopsida</taxon>
        <taxon>Liliopsida</taxon>
        <taxon>Zingiberales</taxon>
        <taxon>Musaceae</taxon>
        <taxon>Ensete</taxon>
    </lineage>
</organism>
<evidence type="ECO:0000256" key="1">
    <source>
        <dbReference type="SAM" id="Phobius"/>
    </source>
</evidence>
<keyword evidence="1" id="KW-1133">Transmembrane helix</keyword>
<dbReference type="EMBL" id="AMZH03010215">
    <property type="protein sequence ID" value="RRT55164.1"/>
    <property type="molecule type" value="Genomic_DNA"/>
</dbReference>
<sequence>MAWRDWASDRLRFFFAEEPMSAPSPQPSGASEPPVTLTPVAFPLPRSLFPFRLGFNLFDHRLGILFPFLCFGVGICALLL</sequence>
<gene>
    <name evidence="2" type="ORF">B296_00048643</name>
</gene>
<feature type="transmembrane region" description="Helical" evidence="1">
    <location>
        <begin position="62"/>
        <end position="79"/>
    </location>
</feature>
<dbReference type="AlphaFoldDB" id="A0A426YTW8"/>
<keyword evidence="1" id="KW-0812">Transmembrane</keyword>
<keyword evidence="1" id="KW-0472">Membrane</keyword>
<evidence type="ECO:0000313" key="3">
    <source>
        <dbReference type="Proteomes" id="UP000287651"/>
    </source>
</evidence>